<feature type="region of interest" description="Disordered" evidence="1">
    <location>
        <begin position="414"/>
        <end position="448"/>
    </location>
</feature>
<sequence>MSGNPADPRGRGALTVAVLGARDSAAPAVAEALGAVAGQPGADSGRHIRVLVDAGPDERPDAAVLVVDAVCPIRPDDLEVARGVASRVPLAVALAGGVGSCHPDALAQTLDVTTRRLAEAGVTAPVRVVDSDPSAAADLLRVVLDAPAPGPAAAGTAGSRAGRGSLRGGADRATAPDPGPDTVDWLLARRTEAITSRSQALRQDVQALRMEVVQDLHRSMRDLGSRVREELAAAPRSRVDGIVRALASDADRAIAGTIVRADRRADALVARHLGASAPTTPRIPAPTGGITPGRPPRNTAEESIVMIMGAAGGTGVGRMLLAPLAEVPGLSVVVIPLALICGVALGWTTVTVRRTQSLRTHTAAVVTERLAALRAEVEQSLGARILAAESTITDGFAHDPGPRVADLERRIRRSRLAGRAPGTTPAAVSPDTVGTPTPALATPGSPST</sequence>
<keyword evidence="2" id="KW-0812">Transmembrane</keyword>
<dbReference type="Proteomes" id="UP000218810">
    <property type="component" value="Unassembled WGS sequence"/>
</dbReference>
<proteinExistence type="predicted"/>
<protein>
    <submittedName>
        <fullName evidence="3">Uncharacterized protein</fullName>
    </submittedName>
</protein>
<keyword evidence="4" id="KW-1185">Reference proteome</keyword>
<feature type="region of interest" description="Disordered" evidence="1">
    <location>
        <begin position="150"/>
        <end position="181"/>
    </location>
</feature>
<dbReference type="OrthoDB" id="4773028at2"/>
<evidence type="ECO:0000256" key="2">
    <source>
        <dbReference type="SAM" id="Phobius"/>
    </source>
</evidence>
<keyword evidence="2" id="KW-1133">Transmembrane helix</keyword>
<feature type="compositionally biased region" description="Low complexity" evidence="1">
    <location>
        <begin position="277"/>
        <end position="289"/>
    </location>
</feature>
<reference evidence="4" key="1">
    <citation type="submission" date="2017-09" db="EMBL/GenBank/DDBJ databases">
        <authorList>
            <person name="Zhang Y."/>
            <person name="Huang X."/>
            <person name="Liu J."/>
            <person name="Lu L."/>
            <person name="Peng K."/>
        </authorList>
    </citation>
    <scope>NUCLEOTIDE SEQUENCE [LARGE SCALE GENOMIC DNA]</scope>
    <source>
        <strain evidence="4">S-XJ-1</strain>
    </source>
</reference>
<evidence type="ECO:0000313" key="4">
    <source>
        <dbReference type="Proteomes" id="UP000218810"/>
    </source>
</evidence>
<keyword evidence="2" id="KW-0472">Membrane</keyword>
<comment type="caution">
    <text evidence="3">The sequence shown here is derived from an EMBL/GenBank/DDBJ whole genome shotgun (WGS) entry which is preliminary data.</text>
</comment>
<feature type="transmembrane region" description="Helical" evidence="2">
    <location>
        <begin position="330"/>
        <end position="350"/>
    </location>
</feature>
<evidence type="ECO:0000313" key="3">
    <source>
        <dbReference type="EMBL" id="PAY23427.1"/>
    </source>
</evidence>
<dbReference type="EMBL" id="NTGA01000015">
    <property type="protein sequence ID" value="PAY23427.1"/>
    <property type="molecule type" value="Genomic_DNA"/>
</dbReference>
<name>A0A2A2WQF8_9ACTN</name>
<gene>
    <name evidence="3" type="ORF">CEY15_08960</name>
</gene>
<evidence type="ECO:0000256" key="1">
    <source>
        <dbReference type="SAM" id="MobiDB-lite"/>
    </source>
</evidence>
<organism evidence="3 4">
    <name type="scientific">Dietzia natronolimnaea</name>
    <dbReference type="NCBI Taxonomy" id="161920"/>
    <lineage>
        <taxon>Bacteria</taxon>
        <taxon>Bacillati</taxon>
        <taxon>Actinomycetota</taxon>
        <taxon>Actinomycetes</taxon>
        <taxon>Mycobacteriales</taxon>
        <taxon>Dietziaceae</taxon>
        <taxon>Dietzia</taxon>
    </lineage>
</organism>
<dbReference type="RefSeq" id="WP_095718135.1">
    <property type="nucleotide sequence ID" value="NZ_NTGA01000015.1"/>
</dbReference>
<accession>A0A2A2WQF8</accession>
<dbReference type="AlphaFoldDB" id="A0A2A2WQF8"/>
<feature type="region of interest" description="Disordered" evidence="1">
    <location>
        <begin position="277"/>
        <end position="297"/>
    </location>
</feature>
<feature type="compositionally biased region" description="Low complexity" evidence="1">
    <location>
        <begin position="150"/>
        <end position="164"/>
    </location>
</feature>